<name>A0ABP6VD00_9PSEU</name>
<evidence type="ECO:0000313" key="2">
    <source>
        <dbReference type="EMBL" id="GAA3532802.1"/>
    </source>
</evidence>
<proteinExistence type="predicted"/>
<keyword evidence="3" id="KW-1185">Reference proteome</keyword>
<accession>A0ABP6VD00</accession>
<dbReference type="EMBL" id="BAAAZN010000002">
    <property type="protein sequence ID" value="GAA3532802.1"/>
    <property type="molecule type" value="Genomic_DNA"/>
</dbReference>
<reference evidence="3" key="1">
    <citation type="journal article" date="2019" name="Int. J. Syst. Evol. Microbiol.">
        <title>The Global Catalogue of Microorganisms (GCM) 10K type strain sequencing project: providing services to taxonomists for standard genome sequencing and annotation.</title>
        <authorList>
            <consortium name="The Broad Institute Genomics Platform"/>
            <consortium name="The Broad Institute Genome Sequencing Center for Infectious Disease"/>
            <person name="Wu L."/>
            <person name="Ma J."/>
        </authorList>
    </citation>
    <scope>NUCLEOTIDE SEQUENCE [LARGE SCALE GENOMIC DNA]</scope>
    <source>
        <strain evidence="3">JCM 16898</strain>
    </source>
</reference>
<comment type="caution">
    <text evidence="2">The sequence shown here is derived from an EMBL/GenBank/DDBJ whole genome shotgun (WGS) entry which is preliminary data.</text>
</comment>
<gene>
    <name evidence="2" type="ORF">GCM10022222_15170</name>
</gene>
<evidence type="ECO:0000313" key="3">
    <source>
        <dbReference type="Proteomes" id="UP001500689"/>
    </source>
</evidence>
<sequence>MRISGASGPPAPSTVPSGNVTRTSSDFTARRNNASAALARTGECGGVASPGHRDSSGSGRGIASAGRSTLDVDKTLPPTGLPALLK</sequence>
<feature type="compositionally biased region" description="Polar residues" evidence="1">
    <location>
        <begin position="14"/>
        <end position="27"/>
    </location>
</feature>
<dbReference type="Proteomes" id="UP001500689">
    <property type="component" value="Unassembled WGS sequence"/>
</dbReference>
<organism evidence="2 3">
    <name type="scientific">Amycolatopsis ultiminotia</name>
    <dbReference type="NCBI Taxonomy" id="543629"/>
    <lineage>
        <taxon>Bacteria</taxon>
        <taxon>Bacillati</taxon>
        <taxon>Actinomycetota</taxon>
        <taxon>Actinomycetes</taxon>
        <taxon>Pseudonocardiales</taxon>
        <taxon>Pseudonocardiaceae</taxon>
        <taxon>Amycolatopsis</taxon>
    </lineage>
</organism>
<feature type="compositionally biased region" description="Low complexity" evidence="1">
    <location>
        <begin position="30"/>
        <end position="40"/>
    </location>
</feature>
<protein>
    <submittedName>
        <fullName evidence="2">Uncharacterized protein</fullName>
    </submittedName>
</protein>
<evidence type="ECO:0000256" key="1">
    <source>
        <dbReference type="SAM" id="MobiDB-lite"/>
    </source>
</evidence>
<feature type="region of interest" description="Disordered" evidence="1">
    <location>
        <begin position="1"/>
        <end position="86"/>
    </location>
</feature>